<proteinExistence type="predicted"/>
<protein>
    <submittedName>
        <fullName evidence="1">Uncharacterized protein</fullName>
    </submittedName>
</protein>
<dbReference type="EMBL" id="HACM01000088">
    <property type="protein sequence ID" value="CRZ00530.1"/>
    <property type="molecule type" value="Transcribed_RNA"/>
</dbReference>
<feature type="non-terminal residue" evidence="1">
    <location>
        <position position="1"/>
    </location>
</feature>
<organism evidence="1">
    <name type="scientific">Spongospora subterranea</name>
    <dbReference type="NCBI Taxonomy" id="70186"/>
    <lineage>
        <taxon>Eukaryota</taxon>
        <taxon>Sar</taxon>
        <taxon>Rhizaria</taxon>
        <taxon>Endomyxa</taxon>
        <taxon>Phytomyxea</taxon>
        <taxon>Plasmodiophorida</taxon>
        <taxon>Plasmodiophoridae</taxon>
        <taxon>Spongospora</taxon>
    </lineage>
</organism>
<evidence type="ECO:0000313" key="1">
    <source>
        <dbReference type="EMBL" id="CRZ00530.1"/>
    </source>
</evidence>
<accession>A0A0H5QF08</accession>
<dbReference type="AlphaFoldDB" id="A0A0H5QF08"/>
<reference evidence="1" key="1">
    <citation type="submission" date="2015-04" db="EMBL/GenBank/DDBJ databases">
        <title>The genome sequence of the plant pathogenic Rhizarian Plasmodiophora brassicae reveals insights in its biotrophic life cycle and the origin of chitin synthesis.</title>
        <authorList>
            <person name="Schwelm A."/>
            <person name="Fogelqvist J."/>
            <person name="Knaust A."/>
            <person name="Julke S."/>
            <person name="Lilja T."/>
            <person name="Dhandapani V."/>
            <person name="Bonilla-Rosso G."/>
            <person name="Karlsson M."/>
            <person name="Shevchenko A."/>
            <person name="Choi S.R."/>
            <person name="Kim H.G."/>
            <person name="Park J.Y."/>
            <person name="Lim Y.P."/>
            <person name="Ludwig-Muller J."/>
            <person name="Dixelius C."/>
        </authorList>
    </citation>
    <scope>NUCLEOTIDE SEQUENCE</scope>
    <source>
        <tissue evidence="1">Potato root galls</tissue>
    </source>
</reference>
<sequence length="124" mass="14266">RRLHRTTGTPSPNEGVELIMEMINRPADASWMFSFIYSSGVNLTTAYKDSRIVEVLNNSLSRCRARSTTNNFYEIEINVLLRYFQWPSFACSVQNPRSWPAIALHALFGCDRTNESPRNLSVQY</sequence>
<name>A0A0H5QF08_9EUKA</name>